<protein>
    <submittedName>
        <fullName evidence="2">Transglutaminase-like protein</fullName>
    </submittedName>
</protein>
<dbReference type="SUPFAM" id="SSF54001">
    <property type="entry name" value="Cysteine proteinases"/>
    <property type="match status" value="1"/>
</dbReference>
<evidence type="ECO:0000313" key="3">
    <source>
        <dbReference type="Proteomes" id="UP001321760"/>
    </source>
</evidence>
<accession>A0AAV9G5Q6</accession>
<dbReference type="Gene3D" id="3.10.620.30">
    <property type="match status" value="1"/>
</dbReference>
<keyword evidence="3" id="KW-1185">Reference proteome</keyword>
<dbReference type="EMBL" id="MU865989">
    <property type="protein sequence ID" value="KAK4443635.1"/>
    <property type="molecule type" value="Genomic_DNA"/>
</dbReference>
<feature type="domain" description="Transglutaminase-like" evidence="1">
    <location>
        <begin position="98"/>
        <end position="154"/>
    </location>
</feature>
<sequence length="299" mass="32356">MASYWTTQSPVSDQGTSPVTTTAIAALPSSLPSLRFATTNAIYHFTNLEHGPSPNPDIPPSRKAEKSLRYASSILTTLLSRGGSPSLSIPRSPADRVVGCSRDTALLFLTLARSKGIPARGRVCFVSDKDPTEPVWLDHVIVEVYDAEQKRWKMVETMAKDGTEEGGEDYLDLRQGVDIMTAPAAWKAAREGTVNPLRFGVAPGEGMPDFLKGWHYLAHNVLHDLAWLGKKEMLLWDHWGVQGGTRGMTGEEVTGREGVTGDEVEGLLASEGLGVTKMVGTVAPDRGMVEEDVSRVLGL</sequence>
<gene>
    <name evidence="2" type="ORF">QBC34DRAFT_476706</name>
</gene>
<proteinExistence type="predicted"/>
<dbReference type="Pfam" id="PF01841">
    <property type="entry name" value="Transglut_core"/>
    <property type="match status" value="1"/>
</dbReference>
<dbReference type="AlphaFoldDB" id="A0AAV9G5Q6"/>
<comment type="caution">
    <text evidence="2">The sequence shown here is derived from an EMBL/GenBank/DDBJ whole genome shotgun (WGS) entry which is preliminary data.</text>
</comment>
<reference evidence="2" key="1">
    <citation type="journal article" date="2023" name="Mol. Phylogenet. Evol.">
        <title>Genome-scale phylogeny and comparative genomics of the fungal order Sordariales.</title>
        <authorList>
            <person name="Hensen N."/>
            <person name="Bonometti L."/>
            <person name="Westerberg I."/>
            <person name="Brannstrom I.O."/>
            <person name="Guillou S."/>
            <person name="Cros-Aarteil S."/>
            <person name="Calhoun S."/>
            <person name="Haridas S."/>
            <person name="Kuo A."/>
            <person name="Mondo S."/>
            <person name="Pangilinan J."/>
            <person name="Riley R."/>
            <person name="LaButti K."/>
            <person name="Andreopoulos B."/>
            <person name="Lipzen A."/>
            <person name="Chen C."/>
            <person name="Yan M."/>
            <person name="Daum C."/>
            <person name="Ng V."/>
            <person name="Clum A."/>
            <person name="Steindorff A."/>
            <person name="Ohm R.A."/>
            <person name="Martin F."/>
            <person name="Silar P."/>
            <person name="Natvig D.O."/>
            <person name="Lalanne C."/>
            <person name="Gautier V."/>
            <person name="Ament-Velasquez S.L."/>
            <person name="Kruys A."/>
            <person name="Hutchinson M.I."/>
            <person name="Powell A.J."/>
            <person name="Barry K."/>
            <person name="Miller A.N."/>
            <person name="Grigoriev I.V."/>
            <person name="Debuchy R."/>
            <person name="Gladieux P."/>
            <person name="Hiltunen Thoren M."/>
            <person name="Johannesson H."/>
        </authorList>
    </citation>
    <scope>NUCLEOTIDE SEQUENCE</scope>
    <source>
        <strain evidence="2">PSN243</strain>
    </source>
</reference>
<evidence type="ECO:0000259" key="1">
    <source>
        <dbReference type="Pfam" id="PF01841"/>
    </source>
</evidence>
<name>A0AAV9G5Q6_9PEZI</name>
<organism evidence="2 3">
    <name type="scientific">Podospora aff. communis PSN243</name>
    <dbReference type="NCBI Taxonomy" id="3040156"/>
    <lineage>
        <taxon>Eukaryota</taxon>
        <taxon>Fungi</taxon>
        <taxon>Dikarya</taxon>
        <taxon>Ascomycota</taxon>
        <taxon>Pezizomycotina</taxon>
        <taxon>Sordariomycetes</taxon>
        <taxon>Sordariomycetidae</taxon>
        <taxon>Sordariales</taxon>
        <taxon>Podosporaceae</taxon>
        <taxon>Podospora</taxon>
    </lineage>
</organism>
<dbReference type="Proteomes" id="UP001321760">
    <property type="component" value="Unassembled WGS sequence"/>
</dbReference>
<evidence type="ECO:0000313" key="2">
    <source>
        <dbReference type="EMBL" id="KAK4443635.1"/>
    </source>
</evidence>
<reference evidence="2" key="2">
    <citation type="submission" date="2023-05" db="EMBL/GenBank/DDBJ databases">
        <authorList>
            <consortium name="Lawrence Berkeley National Laboratory"/>
            <person name="Steindorff A."/>
            <person name="Hensen N."/>
            <person name="Bonometti L."/>
            <person name="Westerberg I."/>
            <person name="Brannstrom I.O."/>
            <person name="Guillou S."/>
            <person name="Cros-Aarteil S."/>
            <person name="Calhoun S."/>
            <person name="Haridas S."/>
            <person name="Kuo A."/>
            <person name="Mondo S."/>
            <person name="Pangilinan J."/>
            <person name="Riley R."/>
            <person name="Labutti K."/>
            <person name="Andreopoulos B."/>
            <person name="Lipzen A."/>
            <person name="Chen C."/>
            <person name="Yanf M."/>
            <person name="Daum C."/>
            <person name="Ng V."/>
            <person name="Clum A."/>
            <person name="Ohm R."/>
            <person name="Martin F."/>
            <person name="Silar P."/>
            <person name="Natvig D."/>
            <person name="Lalanne C."/>
            <person name="Gautier V."/>
            <person name="Ament-Velasquez S.L."/>
            <person name="Kruys A."/>
            <person name="Hutchinson M.I."/>
            <person name="Powell A.J."/>
            <person name="Barry K."/>
            <person name="Miller A.N."/>
            <person name="Grigoriev I.V."/>
            <person name="Debuchy R."/>
            <person name="Gladieux P."/>
            <person name="Thoren M.H."/>
            <person name="Johannesson H."/>
        </authorList>
    </citation>
    <scope>NUCLEOTIDE SEQUENCE</scope>
    <source>
        <strain evidence="2">PSN243</strain>
    </source>
</reference>
<dbReference type="InterPro" id="IPR038765">
    <property type="entry name" value="Papain-like_cys_pep_sf"/>
</dbReference>
<dbReference type="InterPro" id="IPR002931">
    <property type="entry name" value="Transglutaminase-like"/>
</dbReference>